<comment type="caution">
    <text evidence="1">The sequence shown here is derived from an EMBL/GenBank/DDBJ whole genome shotgun (WGS) entry which is preliminary data.</text>
</comment>
<dbReference type="Proteomes" id="UP001620514">
    <property type="component" value="Unassembled WGS sequence"/>
</dbReference>
<dbReference type="EMBL" id="JBIYDN010000019">
    <property type="protein sequence ID" value="MFK4445436.1"/>
    <property type="molecule type" value="Genomic_DNA"/>
</dbReference>
<keyword evidence="2" id="KW-1185">Reference proteome</keyword>
<reference evidence="1 2" key="1">
    <citation type="submission" date="2024-11" db="EMBL/GenBank/DDBJ databases">
        <title>Using genomics to understand microbial adaptation to soil warming.</title>
        <authorList>
            <person name="Deangelis K.M. PhD."/>
        </authorList>
    </citation>
    <scope>NUCLEOTIDE SEQUENCE [LARGE SCALE GENOMIC DNA]</scope>
    <source>
        <strain evidence="1 2">GAS97</strain>
    </source>
</reference>
<gene>
    <name evidence="1" type="ORF">ABH943_005461</name>
</gene>
<evidence type="ECO:0000313" key="2">
    <source>
        <dbReference type="Proteomes" id="UP001620514"/>
    </source>
</evidence>
<organism evidence="1 2">
    <name type="scientific">Caballeronia udeis</name>
    <dbReference type="NCBI Taxonomy" id="1232866"/>
    <lineage>
        <taxon>Bacteria</taxon>
        <taxon>Pseudomonadati</taxon>
        <taxon>Pseudomonadota</taxon>
        <taxon>Betaproteobacteria</taxon>
        <taxon>Burkholderiales</taxon>
        <taxon>Burkholderiaceae</taxon>
        <taxon>Caballeronia</taxon>
    </lineage>
</organism>
<sequence length="102" mass="11181">MAPEIITLNGYAGSRRAVIEEQQSPKRNEPGRVKNTYRVRDGSSVEPVCCYVLLPMLPPQASTVTGASAAGSLMLGRPFSTWPARRRENVGSSLLETLRSYQ</sequence>
<name>A0ABW8MSM3_9BURK</name>
<evidence type="ECO:0000313" key="1">
    <source>
        <dbReference type="EMBL" id="MFK4445436.1"/>
    </source>
</evidence>
<protein>
    <submittedName>
        <fullName evidence="1">Uncharacterized protein</fullName>
    </submittedName>
</protein>
<accession>A0ABW8MSM3</accession>
<proteinExistence type="predicted"/>